<reference evidence="1 2" key="1">
    <citation type="submission" date="2017-08" db="EMBL/GenBank/DDBJ databases">
        <authorList>
            <person name="de Groot N.N."/>
        </authorList>
    </citation>
    <scope>NUCLEOTIDE SEQUENCE [LARGE SCALE GENOMIC DNA]</scope>
    <source>
        <strain evidence="1 2">PfR 37</strain>
    </source>
</reference>
<name>A0A2N1EB88_PSEFL</name>
<protein>
    <submittedName>
        <fullName evidence="1">Uncharacterized protein</fullName>
    </submittedName>
</protein>
<organism evidence="1 2">
    <name type="scientific">Pseudomonas fluorescens</name>
    <dbReference type="NCBI Taxonomy" id="294"/>
    <lineage>
        <taxon>Bacteria</taxon>
        <taxon>Pseudomonadati</taxon>
        <taxon>Pseudomonadota</taxon>
        <taxon>Gammaproteobacteria</taxon>
        <taxon>Pseudomonadales</taxon>
        <taxon>Pseudomonadaceae</taxon>
        <taxon>Pseudomonas</taxon>
    </lineage>
</organism>
<evidence type="ECO:0000313" key="1">
    <source>
        <dbReference type="EMBL" id="PKH24114.1"/>
    </source>
</evidence>
<sequence length="85" mass="9669">MREIIYRNPSDMRMCGTYPPELLELDGTKFLTVHDRQGGTYEGTKVSIECEVEHVRPEWVLTINLSGGGIKKFKASEISAMTRHI</sequence>
<accession>A0A2N1EB88</accession>
<dbReference type="EMBL" id="NVXX01000009">
    <property type="protein sequence ID" value="PKH24114.1"/>
    <property type="molecule type" value="Genomic_DNA"/>
</dbReference>
<dbReference type="Proteomes" id="UP000233564">
    <property type="component" value="Unassembled WGS sequence"/>
</dbReference>
<dbReference type="AlphaFoldDB" id="A0A2N1EB88"/>
<comment type="caution">
    <text evidence="1">The sequence shown here is derived from an EMBL/GenBank/DDBJ whole genome shotgun (WGS) entry which is preliminary data.</text>
</comment>
<evidence type="ECO:0000313" key="2">
    <source>
        <dbReference type="Proteomes" id="UP000233564"/>
    </source>
</evidence>
<gene>
    <name evidence="1" type="ORF">CIB54_07050</name>
</gene>
<proteinExistence type="predicted"/>